<protein>
    <submittedName>
        <fullName evidence="5">Bifunctional diguanylate cyclase/phosphodiesterase</fullName>
    </submittedName>
</protein>
<evidence type="ECO:0000256" key="1">
    <source>
        <dbReference type="SAM" id="Phobius"/>
    </source>
</evidence>
<dbReference type="InterPro" id="IPR013655">
    <property type="entry name" value="PAS_fold_3"/>
</dbReference>
<keyword evidence="1" id="KW-1133">Transmembrane helix</keyword>
<dbReference type="CDD" id="cd00130">
    <property type="entry name" value="PAS"/>
    <property type="match status" value="1"/>
</dbReference>
<dbReference type="PROSITE" id="PS50883">
    <property type="entry name" value="EAL"/>
    <property type="match status" value="1"/>
</dbReference>
<evidence type="ECO:0000313" key="6">
    <source>
        <dbReference type="Proteomes" id="UP001595615"/>
    </source>
</evidence>
<sequence>MALLTALLAFAAPAAGLPSVSVLGPGARLLAVGLLLTTIFNLVAVMMLFRAVRRLREERAATTGPPLTATPDRDLATEDALWEWQVGTIAVVWGRAIGELFGYPQARAGTTIDWFVDKLHPDERRRAIGSLRRALAGRDDGWRAEVRFRKADGSYAATLARARIMRDASGAPLRVIGTLADISDQRRTEAALRWKANHDPVTGLPNRGHFLGRLEAALAQAGKEQVGLVLLGIDNFKAIKDAWGIAATEALLQAFGDQLIRLVPPGSLVGRVGDDEFAILLPRLSADEATLAAVSTIGAALIPSFAFEGAAIDCTASVGGAFAPSDGNDAATLWRSADLALQDARAAGRGLTRVFRADLRTSIEQRASMILTARDAITDDRIVPFYQVKVDLKTCAIVGFEALLRWHHHRHGLQPPKAIDAAFDDMELAARLTDRMIDRVIADARGWLDRGIDFRRIAINGSAPDFVRGDFAERLLDRLHQANLPPTRFELEVTESVFIGQIADNVGRILTTLSKAGTTIALDDFGTGYASLSHIKQFPVDTLKIDQSFISARAADDLDDLAIVRAVIGLGQSLGISTVAEGVESLAQANLLRREGCDVGQGYLFGRAVAAARVPDVIAELPSRWRVDADGRIRAAVDADQRAGDA</sequence>
<evidence type="ECO:0000259" key="4">
    <source>
        <dbReference type="PROSITE" id="PS50887"/>
    </source>
</evidence>
<comment type="caution">
    <text evidence="5">The sequence shown here is derived from an EMBL/GenBank/DDBJ whole genome shotgun (WGS) entry which is preliminary data.</text>
</comment>
<dbReference type="InterPro" id="IPR000700">
    <property type="entry name" value="PAS-assoc_C"/>
</dbReference>
<name>A0ABV7XA27_9SPHN</name>
<dbReference type="Gene3D" id="3.30.450.20">
    <property type="entry name" value="PAS domain"/>
    <property type="match status" value="1"/>
</dbReference>
<dbReference type="PANTHER" id="PTHR44757">
    <property type="entry name" value="DIGUANYLATE CYCLASE DGCP"/>
    <property type="match status" value="1"/>
</dbReference>
<reference evidence="6" key="1">
    <citation type="journal article" date="2019" name="Int. J. Syst. Evol. Microbiol.">
        <title>The Global Catalogue of Microorganisms (GCM) 10K type strain sequencing project: providing services to taxonomists for standard genome sequencing and annotation.</title>
        <authorList>
            <consortium name="The Broad Institute Genomics Platform"/>
            <consortium name="The Broad Institute Genome Sequencing Center for Infectious Disease"/>
            <person name="Wu L."/>
            <person name="Ma J."/>
        </authorList>
    </citation>
    <scope>NUCLEOTIDE SEQUENCE [LARGE SCALE GENOMIC DNA]</scope>
    <source>
        <strain evidence="6">KCTC 42644</strain>
    </source>
</reference>
<dbReference type="Proteomes" id="UP001595615">
    <property type="component" value="Unassembled WGS sequence"/>
</dbReference>
<dbReference type="InterPro" id="IPR000160">
    <property type="entry name" value="GGDEF_dom"/>
</dbReference>
<keyword evidence="1" id="KW-0472">Membrane</keyword>
<dbReference type="EMBL" id="JBHRXV010000009">
    <property type="protein sequence ID" value="MFC3712996.1"/>
    <property type="molecule type" value="Genomic_DNA"/>
</dbReference>
<dbReference type="InterPro" id="IPR000014">
    <property type="entry name" value="PAS"/>
</dbReference>
<proteinExistence type="predicted"/>
<evidence type="ECO:0000313" key="5">
    <source>
        <dbReference type="EMBL" id="MFC3712996.1"/>
    </source>
</evidence>
<accession>A0ABV7XA27</accession>
<dbReference type="Gene3D" id="3.20.20.450">
    <property type="entry name" value="EAL domain"/>
    <property type="match status" value="1"/>
</dbReference>
<dbReference type="InterPro" id="IPR035919">
    <property type="entry name" value="EAL_sf"/>
</dbReference>
<feature type="domain" description="PAC" evidence="2">
    <location>
        <begin position="142"/>
        <end position="194"/>
    </location>
</feature>
<feature type="domain" description="EAL" evidence="3">
    <location>
        <begin position="366"/>
        <end position="622"/>
    </location>
</feature>
<dbReference type="SMART" id="SM00267">
    <property type="entry name" value="GGDEF"/>
    <property type="match status" value="1"/>
</dbReference>
<feature type="domain" description="GGDEF" evidence="4">
    <location>
        <begin position="224"/>
        <end position="357"/>
    </location>
</feature>
<dbReference type="InterPro" id="IPR029787">
    <property type="entry name" value="Nucleotide_cyclase"/>
</dbReference>
<dbReference type="PROSITE" id="PS50113">
    <property type="entry name" value="PAC"/>
    <property type="match status" value="1"/>
</dbReference>
<dbReference type="SMART" id="SM00086">
    <property type="entry name" value="PAC"/>
    <property type="match status" value="1"/>
</dbReference>
<dbReference type="InterPro" id="IPR035965">
    <property type="entry name" value="PAS-like_dom_sf"/>
</dbReference>
<dbReference type="InterPro" id="IPR043128">
    <property type="entry name" value="Rev_trsase/Diguanyl_cyclase"/>
</dbReference>
<dbReference type="NCBIfam" id="TIGR00254">
    <property type="entry name" value="GGDEF"/>
    <property type="match status" value="1"/>
</dbReference>
<dbReference type="Pfam" id="PF08447">
    <property type="entry name" value="PAS_3"/>
    <property type="match status" value="1"/>
</dbReference>
<dbReference type="SUPFAM" id="SSF141868">
    <property type="entry name" value="EAL domain-like"/>
    <property type="match status" value="1"/>
</dbReference>
<dbReference type="InterPro" id="IPR001610">
    <property type="entry name" value="PAC"/>
</dbReference>
<dbReference type="SUPFAM" id="SSF55073">
    <property type="entry name" value="Nucleotide cyclase"/>
    <property type="match status" value="1"/>
</dbReference>
<dbReference type="SUPFAM" id="SSF55785">
    <property type="entry name" value="PYP-like sensor domain (PAS domain)"/>
    <property type="match status" value="1"/>
</dbReference>
<dbReference type="PROSITE" id="PS50887">
    <property type="entry name" value="GGDEF"/>
    <property type="match status" value="1"/>
</dbReference>
<dbReference type="RefSeq" id="WP_380860965.1">
    <property type="nucleotide sequence ID" value="NZ_JBHRXV010000009.1"/>
</dbReference>
<dbReference type="InterPro" id="IPR052155">
    <property type="entry name" value="Biofilm_reg_signaling"/>
</dbReference>
<organism evidence="5 6">
    <name type="scientific">Sphingoaurantiacus capsulatus</name>
    <dbReference type="NCBI Taxonomy" id="1771310"/>
    <lineage>
        <taxon>Bacteria</taxon>
        <taxon>Pseudomonadati</taxon>
        <taxon>Pseudomonadota</taxon>
        <taxon>Alphaproteobacteria</taxon>
        <taxon>Sphingomonadales</taxon>
        <taxon>Sphingosinicellaceae</taxon>
        <taxon>Sphingoaurantiacus</taxon>
    </lineage>
</organism>
<dbReference type="CDD" id="cd01948">
    <property type="entry name" value="EAL"/>
    <property type="match status" value="1"/>
</dbReference>
<dbReference type="NCBIfam" id="TIGR00229">
    <property type="entry name" value="sensory_box"/>
    <property type="match status" value="1"/>
</dbReference>
<dbReference type="CDD" id="cd01949">
    <property type="entry name" value="GGDEF"/>
    <property type="match status" value="1"/>
</dbReference>
<dbReference type="SMART" id="SM00052">
    <property type="entry name" value="EAL"/>
    <property type="match status" value="1"/>
</dbReference>
<dbReference type="Pfam" id="PF00990">
    <property type="entry name" value="GGDEF"/>
    <property type="match status" value="1"/>
</dbReference>
<evidence type="ECO:0000259" key="2">
    <source>
        <dbReference type="PROSITE" id="PS50113"/>
    </source>
</evidence>
<dbReference type="Gene3D" id="3.30.70.270">
    <property type="match status" value="1"/>
</dbReference>
<dbReference type="Pfam" id="PF00563">
    <property type="entry name" value="EAL"/>
    <property type="match status" value="1"/>
</dbReference>
<keyword evidence="6" id="KW-1185">Reference proteome</keyword>
<gene>
    <name evidence="5" type="ORF">ACFOMD_10460</name>
</gene>
<dbReference type="InterPro" id="IPR001633">
    <property type="entry name" value="EAL_dom"/>
</dbReference>
<evidence type="ECO:0000259" key="3">
    <source>
        <dbReference type="PROSITE" id="PS50883"/>
    </source>
</evidence>
<dbReference type="PANTHER" id="PTHR44757:SF2">
    <property type="entry name" value="BIOFILM ARCHITECTURE MAINTENANCE PROTEIN MBAA"/>
    <property type="match status" value="1"/>
</dbReference>
<keyword evidence="1" id="KW-0812">Transmembrane</keyword>
<feature type="transmembrane region" description="Helical" evidence="1">
    <location>
        <begin position="26"/>
        <end position="49"/>
    </location>
</feature>